<name>A0A0F4GIK8_9PEZI</name>
<dbReference type="PANTHER" id="PTHR47435:SF4">
    <property type="entry name" value="KELCH REPEAT PROTEIN (AFU_ORTHOLOGUE AFUA_5G12780)"/>
    <property type="match status" value="1"/>
</dbReference>
<dbReference type="PANTHER" id="PTHR47435">
    <property type="entry name" value="KELCH REPEAT PROTEIN (AFU_ORTHOLOGUE AFUA_5G12780)"/>
    <property type="match status" value="1"/>
</dbReference>
<dbReference type="GO" id="GO:0019760">
    <property type="term" value="P:glucosinolate metabolic process"/>
    <property type="evidence" value="ECO:0007669"/>
    <property type="project" value="UniProtKB-ARBA"/>
</dbReference>
<dbReference type="Gene3D" id="2.120.10.80">
    <property type="entry name" value="Kelch-type beta propeller"/>
    <property type="match status" value="2"/>
</dbReference>
<evidence type="ECO:0000313" key="3">
    <source>
        <dbReference type="EMBL" id="KJX96000.1"/>
    </source>
</evidence>
<sequence length="339" mass="36230">MATITASWTKLSTASQLQRSSHSASAAQSTLYIFGGELKPREPRDNDLHIVSLAHGREVSVSSQPGSDTTPSARVGTATTVIDDKIYLFSGRGGPAMAPVDESGSLWIFDTKSQSWSNVKPKSSTYPEARSYHAMTSDGNSNVYLNAGCPESGRRNDFWSFDVASSEWKELPSAPGPARGGTSIAFAEGKVWRMNGFDGEKEVGGSLDFFDPQTGKWETKTFSANGKSGPGARSVGALVPVKVQGQTWLITLFGERDPSSEGHLGAGKMLGDVWAYDLQGGKWAQVLAMSTSGEAPDARGWFDADVVEFGGKDAVVVTGGLGEENNRLDDLWVLTFDDV</sequence>
<keyword evidence="2" id="KW-0408">Iron</keyword>
<dbReference type="SUPFAM" id="SSF117281">
    <property type="entry name" value="Kelch motif"/>
    <property type="match status" value="1"/>
</dbReference>
<evidence type="ECO:0000313" key="4">
    <source>
        <dbReference type="Proteomes" id="UP000033647"/>
    </source>
</evidence>
<comment type="caution">
    <text evidence="3">The sequence shown here is derived from an EMBL/GenBank/DDBJ whole genome shotgun (WGS) entry which is preliminary data.</text>
</comment>
<accession>A0A0F4GIK8</accession>
<dbReference type="STRING" id="1047168.A0A0F4GIK8"/>
<gene>
    <name evidence="3" type="ORF">TI39_contig848g00002</name>
</gene>
<evidence type="ECO:0000256" key="2">
    <source>
        <dbReference type="ARBA" id="ARBA00023004"/>
    </source>
</evidence>
<keyword evidence="1" id="KW-0677">Repeat</keyword>
<protein>
    <submittedName>
        <fullName evidence="3">Kelch repeat protein</fullName>
    </submittedName>
</protein>
<dbReference type="EMBL" id="LAFY01000840">
    <property type="protein sequence ID" value="KJX96000.1"/>
    <property type="molecule type" value="Genomic_DNA"/>
</dbReference>
<organism evidence="3 4">
    <name type="scientific">Zymoseptoria brevis</name>
    <dbReference type="NCBI Taxonomy" id="1047168"/>
    <lineage>
        <taxon>Eukaryota</taxon>
        <taxon>Fungi</taxon>
        <taxon>Dikarya</taxon>
        <taxon>Ascomycota</taxon>
        <taxon>Pezizomycotina</taxon>
        <taxon>Dothideomycetes</taxon>
        <taxon>Dothideomycetidae</taxon>
        <taxon>Mycosphaerellales</taxon>
        <taxon>Mycosphaerellaceae</taxon>
        <taxon>Zymoseptoria</taxon>
    </lineage>
</organism>
<dbReference type="Proteomes" id="UP000033647">
    <property type="component" value="Unassembled WGS sequence"/>
</dbReference>
<proteinExistence type="predicted"/>
<dbReference type="Pfam" id="PF24681">
    <property type="entry name" value="Kelch_KLHDC2_KLHL20_DRC7"/>
    <property type="match status" value="1"/>
</dbReference>
<dbReference type="AlphaFoldDB" id="A0A0F4GIK8"/>
<reference evidence="3 4" key="1">
    <citation type="submission" date="2015-03" db="EMBL/GenBank/DDBJ databases">
        <title>RNA-seq based gene annotation and comparative genomics of four Zymoseptoria species reveal species-specific pathogenicity related genes and transposable element activity.</title>
        <authorList>
            <person name="Grandaubert J."/>
            <person name="Bhattacharyya A."/>
            <person name="Stukenbrock E.H."/>
        </authorList>
    </citation>
    <scope>NUCLEOTIDE SEQUENCE [LARGE SCALE GENOMIC DNA]</scope>
    <source>
        <strain evidence="3 4">Zb18110</strain>
    </source>
</reference>
<keyword evidence="4" id="KW-1185">Reference proteome</keyword>
<evidence type="ECO:0000256" key="1">
    <source>
        <dbReference type="ARBA" id="ARBA00022737"/>
    </source>
</evidence>
<dbReference type="InterPro" id="IPR015915">
    <property type="entry name" value="Kelch-typ_b-propeller"/>
</dbReference>
<dbReference type="OrthoDB" id="10250130at2759"/>